<evidence type="ECO:0000313" key="1">
    <source>
        <dbReference type="EMBL" id="GHO59978.1"/>
    </source>
</evidence>
<organism evidence="1 2">
    <name type="scientific">Ktedonobacter robiniae</name>
    <dbReference type="NCBI Taxonomy" id="2778365"/>
    <lineage>
        <taxon>Bacteria</taxon>
        <taxon>Bacillati</taxon>
        <taxon>Chloroflexota</taxon>
        <taxon>Ktedonobacteria</taxon>
        <taxon>Ktedonobacterales</taxon>
        <taxon>Ktedonobacteraceae</taxon>
        <taxon>Ktedonobacter</taxon>
    </lineage>
</organism>
<keyword evidence="2" id="KW-1185">Reference proteome</keyword>
<dbReference type="RefSeq" id="WP_201376103.1">
    <property type="nucleotide sequence ID" value="NZ_BNJG01000003.1"/>
</dbReference>
<sequence>MIAVRARLILVGMPGLEKRQARSPQWYSRVGFVHQYRTLDRAEQQEIIAQQMQQFPSPSGGERTIEKEALAQILRMTGGNGSRRWSGC</sequence>
<reference evidence="1 2" key="1">
    <citation type="journal article" date="2021" name="Int. J. Syst. Evol. Microbiol.">
        <title>Reticulibacter mediterranei gen. nov., sp. nov., within the new family Reticulibacteraceae fam. nov., and Ktedonospora formicarum gen. nov., sp. nov., Ktedonobacter robiniae sp. nov., Dictyobacter formicarum sp. nov. and Dictyobacter arantiisoli sp. nov., belonging to the class Ktedonobacteria.</title>
        <authorList>
            <person name="Yabe S."/>
            <person name="Zheng Y."/>
            <person name="Wang C.M."/>
            <person name="Sakai Y."/>
            <person name="Abe K."/>
            <person name="Yokota A."/>
            <person name="Donadio S."/>
            <person name="Cavaletti L."/>
            <person name="Monciardini P."/>
        </authorList>
    </citation>
    <scope>NUCLEOTIDE SEQUENCE [LARGE SCALE GENOMIC DNA]</scope>
    <source>
        <strain evidence="1 2">SOSP1-30</strain>
    </source>
</reference>
<proteinExistence type="predicted"/>
<name>A0ABQ3V4P8_9CHLR</name>
<gene>
    <name evidence="1" type="ORF">KSB_84530</name>
</gene>
<protein>
    <submittedName>
        <fullName evidence="1">Uncharacterized protein</fullName>
    </submittedName>
</protein>
<comment type="caution">
    <text evidence="1">The sequence shown here is derived from an EMBL/GenBank/DDBJ whole genome shotgun (WGS) entry which is preliminary data.</text>
</comment>
<dbReference type="EMBL" id="BNJG01000003">
    <property type="protein sequence ID" value="GHO59978.1"/>
    <property type="molecule type" value="Genomic_DNA"/>
</dbReference>
<evidence type="ECO:0000313" key="2">
    <source>
        <dbReference type="Proteomes" id="UP000654345"/>
    </source>
</evidence>
<dbReference type="Proteomes" id="UP000654345">
    <property type="component" value="Unassembled WGS sequence"/>
</dbReference>
<accession>A0ABQ3V4P8</accession>